<evidence type="ECO:0000259" key="1">
    <source>
        <dbReference type="Pfam" id="PF07110"/>
    </source>
</evidence>
<evidence type="ECO:0000313" key="2">
    <source>
        <dbReference type="EMBL" id="GGD80544.1"/>
    </source>
</evidence>
<reference evidence="2" key="2">
    <citation type="submission" date="2020-09" db="EMBL/GenBank/DDBJ databases">
        <authorList>
            <person name="Sun Q."/>
            <person name="Zhou Y."/>
        </authorList>
    </citation>
    <scope>NUCLEOTIDE SEQUENCE</scope>
    <source>
        <strain evidence="2">CGMCC 1.15360</strain>
    </source>
</reference>
<accession>A0A916Z830</accession>
<feature type="domain" description="EthD" evidence="1">
    <location>
        <begin position="11"/>
        <end position="102"/>
    </location>
</feature>
<dbReference type="EMBL" id="BMIP01000009">
    <property type="protein sequence ID" value="GGD80544.1"/>
    <property type="molecule type" value="Genomic_DNA"/>
</dbReference>
<gene>
    <name evidence="2" type="ORF">GCM10010990_33020</name>
</gene>
<reference evidence="2" key="1">
    <citation type="journal article" date="2014" name="Int. J. Syst. Evol. Microbiol.">
        <title>Complete genome sequence of Corynebacterium casei LMG S-19264T (=DSM 44701T), isolated from a smear-ripened cheese.</title>
        <authorList>
            <consortium name="US DOE Joint Genome Institute (JGI-PGF)"/>
            <person name="Walter F."/>
            <person name="Albersmeier A."/>
            <person name="Kalinowski J."/>
            <person name="Ruckert C."/>
        </authorList>
    </citation>
    <scope>NUCLEOTIDE SEQUENCE</scope>
    <source>
        <strain evidence="2">CGMCC 1.15360</strain>
    </source>
</reference>
<keyword evidence="3" id="KW-1185">Reference proteome</keyword>
<proteinExistence type="predicted"/>
<name>A0A916Z830_9SPHN</name>
<evidence type="ECO:0000313" key="3">
    <source>
        <dbReference type="Proteomes" id="UP000612349"/>
    </source>
</evidence>
<dbReference type="InterPro" id="IPR011008">
    <property type="entry name" value="Dimeric_a/b-barrel"/>
</dbReference>
<dbReference type="InterPro" id="IPR009799">
    <property type="entry name" value="EthD_dom"/>
</dbReference>
<dbReference type="Pfam" id="PF07110">
    <property type="entry name" value="EthD"/>
    <property type="match status" value="1"/>
</dbReference>
<dbReference type="RefSeq" id="WP_066770753.1">
    <property type="nucleotide sequence ID" value="NZ_BMIP01000009.1"/>
</dbReference>
<dbReference type="Proteomes" id="UP000612349">
    <property type="component" value="Unassembled WGS sequence"/>
</dbReference>
<dbReference type="OrthoDB" id="6369070at2"/>
<sequence>MYKVLVFLKRKPGMSLSAFREYYETVHRKLGEQSIPGARRYMRRYLDPFADPLTGETRELDFDVITEIWFDDRAAFEKVVAHSATGDIGARIAADEENLFDRGKNRFAAVEEVESDLEQPA</sequence>
<organism evidence="2 3">
    <name type="scientific">Croceicoccus mobilis</name>
    <dbReference type="NCBI Taxonomy" id="1703339"/>
    <lineage>
        <taxon>Bacteria</taxon>
        <taxon>Pseudomonadati</taxon>
        <taxon>Pseudomonadota</taxon>
        <taxon>Alphaproteobacteria</taxon>
        <taxon>Sphingomonadales</taxon>
        <taxon>Erythrobacteraceae</taxon>
        <taxon>Croceicoccus</taxon>
    </lineage>
</organism>
<dbReference type="SUPFAM" id="SSF54909">
    <property type="entry name" value="Dimeric alpha+beta barrel"/>
    <property type="match status" value="1"/>
</dbReference>
<dbReference type="GO" id="GO:0016491">
    <property type="term" value="F:oxidoreductase activity"/>
    <property type="evidence" value="ECO:0007669"/>
    <property type="project" value="InterPro"/>
</dbReference>
<dbReference type="Gene3D" id="3.30.70.100">
    <property type="match status" value="1"/>
</dbReference>
<dbReference type="NCBIfam" id="TIGR02118">
    <property type="entry name" value="EthD family reductase"/>
    <property type="match status" value="1"/>
</dbReference>
<dbReference type="AlphaFoldDB" id="A0A916Z830"/>
<comment type="caution">
    <text evidence="2">The sequence shown here is derived from an EMBL/GenBank/DDBJ whole genome shotgun (WGS) entry which is preliminary data.</text>
</comment>
<protein>
    <recommendedName>
        <fullName evidence="1">EthD domain-containing protein</fullName>
    </recommendedName>
</protein>